<evidence type="ECO:0000313" key="11">
    <source>
        <dbReference type="Proteomes" id="UP000321907"/>
    </source>
</evidence>
<keyword evidence="2 7" id="KW-0699">rRNA-binding</keyword>
<protein>
    <recommendedName>
        <fullName evidence="6 7">Large ribosomal subunit protein bL9</fullName>
    </recommendedName>
</protein>
<proteinExistence type="inferred from homology"/>
<dbReference type="OrthoDB" id="9788336at2"/>
<comment type="caution">
    <text evidence="10">The sequence shown here is derived from an EMBL/GenBank/DDBJ whole genome shotgun (WGS) entry which is preliminary data.</text>
</comment>
<dbReference type="InterPro" id="IPR000244">
    <property type="entry name" value="Ribosomal_bL9"/>
</dbReference>
<dbReference type="InterPro" id="IPR020070">
    <property type="entry name" value="Ribosomal_bL9_N"/>
</dbReference>
<feature type="domain" description="Ribosomal protein L9" evidence="8">
    <location>
        <begin position="1"/>
        <end position="44"/>
    </location>
</feature>
<dbReference type="InterPro" id="IPR020594">
    <property type="entry name" value="Ribosomal_bL9_bac/chp"/>
</dbReference>
<dbReference type="InterPro" id="IPR036791">
    <property type="entry name" value="Ribosomal_bL9_C_sf"/>
</dbReference>
<dbReference type="GO" id="GO:0003735">
    <property type="term" value="F:structural constituent of ribosome"/>
    <property type="evidence" value="ECO:0007669"/>
    <property type="project" value="InterPro"/>
</dbReference>
<dbReference type="InterPro" id="IPR009027">
    <property type="entry name" value="Ribosomal_bL9/RNase_H1_N"/>
</dbReference>
<dbReference type="Gene3D" id="3.10.430.100">
    <property type="entry name" value="Ribosomal protein L9, C-terminal domain"/>
    <property type="match status" value="1"/>
</dbReference>
<dbReference type="Gene3D" id="3.40.5.10">
    <property type="entry name" value="Ribosomal protein L9, N-terminal domain"/>
    <property type="match status" value="1"/>
</dbReference>
<dbReference type="GO" id="GO:1990904">
    <property type="term" value="C:ribonucleoprotein complex"/>
    <property type="evidence" value="ECO:0007669"/>
    <property type="project" value="UniProtKB-KW"/>
</dbReference>
<evidence type="ECO:0000256" key="1">
    <source>
        <dbReference type="ARBA" id="ARBA00010605"/>
    </source>
</evidence>
<accession>A0A5C7FLP6</accession>
<dbReference type="GO" id="GO:0006412">
    <property type="term" value="P:translation"/>
    <property type="evidence" value="ECO:0007669"/>
    <property type="project" value="UniProtKB-UniRule"/>
</dbReference>
<keyword evidence="3 7" id="KW-0694">RNA-binding</keyword>
<evidence type="ECO:0000256" key="2">
    <source>
        <dbReference type="ARBA" id="ARBA00022730"/>
    </source>
</evidence>
<dbReference type="AlphaFoldDB" id="A0A5C7FLP6"/>
<comment type="similarity">
    <text evidence="1 7">Belongs to the bacterial ribosomal protein bL9 family.</text>
</comment>
<evidence type="ECO:0000256" key="6">
    <source>
        <dbReference type="ARBA" id="ARBA00035292"/>
    </source>
</evidence>
<dbReference type="EMBL" id="VOXD01000045">
    <property type="protein sequence ID" value="TXF85665.1"/>
    <property type="molecule type" value="Genomic_DNA"/>
</dbReference>
<gene>
    <name evidence="7 10" type="primary">rplI</name>
    <name evidence="10" type="ORF">FUA23_20425</name>
</gene>
<reference evidence="10 11" key="1">
    <citation type="submission" date="2019-08" db="EMBL/GenBank/DDBJ databases">
        <title>Lewinella sp. strain SSH13 Genome sequencing and assembly.</title>
        <authorList>
            <person name="Kim I."/>
        </authorList>
    </citation>
    <scope>NUCLEOTIDE SEQUENCE [LARGE SCALE GENOMIC DNA]</scope>
    <source>
        <strain evidence="10 11">SSH13</strain>
    </source>
</reference>
<dbReference type="InterPro" id="IPR036935">
    <property type="entry name" value="Ribosomal_bL9_N_sf"/>
</dbReference>
<organism evidence="10 11">
    <name type="scientific">Neolewinella aurantiaca</name>
    <dbReference type="NCBI Taxonomy" id="2602767"/>
    <lineage>
        <taxon>Bacteria</taxon>
        <taxon>Pseudomonadati</taxon>
        <taxon>Bacteroidota</taxon>
        <taxon>Saprospiria</taxon>
        <taxon>Saprospirales</taxon>
        <taxon>Lewinellaceae</taxon>
        <taxon>Neolewinella</taxon>
    </lineage>
</organism>
<comment type="function">
    <text evidence="7">Binds to the 23S rRNA.</text>
</comment>
<evidence type="ECO:0000259" key="8">
    <source>
        <dbReference type="Pfam" id="PF01281"/>
    </source>
</evidence>
<keyword evidence="11" id="KW-1185">Reference proteome</keyword>
<feature type="domain" description="Large ribosomal subunit protein bL9 C-terminal" evidence="9">
    <location>
        <begin position="66"/>
        <end position="146"/>
    </location>
</feature>
<evidence type="ECO:0000259" key="9">
    <source>
        <dbReference type="Pfam" id="PF03948"/>
    </source>
</evidence>
<evidence type="ECO:0000256" key="5">
    <source>
        <dbReference type="ARBA" id="ARBA00023274"/>
    </source>
</evidence>
<dbReference type="SUPFAM" id="SSF55658">
    <property type="entry name" value="L9 N-domain-like"/>
    <property type="match status" value="1"/>
</dbReference>
<dbReference type="InterPro" id="IPR020069">
    <property type="entry name" value="Ribosomal_bL9_C"/>
</dbReference>
<dbReference type="RefSeq" id="WP_147932634.1">
    <property type="nucleotide sequence ID" value="NZ_VOXD01000045.1"/>
</dbReference>
<dbReference type="PANTHER" id="PTHR21368">
    <property type="entry name" value="50S RIBOSOMAL PROTEIN L9"/>
    <property type="match status" value="1"/>
</dbReference>
<dbReference type="Proteomes" id="UP000321907">
    <property type="component" value="Unassembled WGS sequence"/>
</dbReference>
<sequence length="148" mass="16738">MQVIMLKDVDKVGDKHEVITVKSGFGRNYLLPRGLAIIANDSNMGRLNEMIRREEAQEQKKLDVYQAIAAKLKGKTLKVGAKAGTSGRIFGSITQLQVKNHLMEQFEVEIERKKIILPEDVKELGTYTLTLKLHSQVIQEMEMEVAQD</sequence>
<dbReference type="HAMAP" id="MF_00503">
    <property type="entry name" value="Ribosomal_bL9"/>
    <property type="match status" value="1"/>
</dbReference>
<evidence type="ECO:0000256" key="4">
    <source>
        <dbReference type="ARBA" id="ARBA00022980"/>
    </source>
</evidence>
<dbReference type="SUPFAM" id="SSF55653">
    <property type="entry name" value="Ribosomal protein L9 C-domain"/>
    <property type="match status" value="1"/>
</dbReference>
<keyword evidence="4 7" id="KW-0689">Ribosomal protein</keyword>
<evidence type="ECO:0000313" key="10">
    <source>
        <dbReference type="EMBL" id="TXF85665.1"/>
    </source>
</evidence>
<name>A0A5C7FLP6_9BACT</name>
<dbReference type="GO" id="GO:0019843">
    <property type="term" value="F:rRNA binding"/>
    <property type="evidence" value="ECO:0007669"/>
    <property type="project" value="UniProtKB-UniRule"/>
</dbReference>
<evidence type="ECO:0000256" key="7">
    <source>
        <dbReference type="HAMAP-Rule" id="MF_00503"/>
    </source>
</evidence>
<dbReference type="Pfam" id="PF01281">
    <property type="entry name" value="Ribosomal_L9_N"/>
    <property type="match status" value="1"/>
</dbReference>
<evidence type="ECO:0000256" key="3">
    <source>
        <dbReference type="ARBA" id="ARBA00022884"/>
    </source>
</evidence>
<dbReference type="NCBIfam" id="TIGR00158">
    <property type="entry name" value="L9"/>
    <property type="match status" value="1"/>
</dbReference>
<keyword evidence="5 7" id="KW-0687">Ribonucleoprotein</keyword>
<dbReference type="Pfam" id="PF03948">
    <property type="entry name" value="Ribosomal_L9_C"/>
    <property type="match status" value="1"/>
</dbReference>
<dbReference type="GO" id="GO:0005840">
    <property type="term" value="C:ribosome"/>
    <property type="evidence" value="ECO:0007669"/>
    <property type="project" value="UniProtKB-KW"/>
</dbReference>